<dbReference type="SUPFAM" id="SSF53756">
    <property type="entry name" value="UDP-Glycosyltransferase/glycogen phosphorylase"/>
    <property type="match status" value="1"/>
</dbReference>
<name>A0A5C6F945_9BACT</name>
<reference evidence="4 5" key="1">
    <citation type="submission" date="2019-02" db="EMBL/GenBank/DDBJ databases">
        <title>Deep-cultivation of Planctomycetes and their phenomic and genomic characterization uncovers novel biology.</title>
        <authorList>
            <person name="Wiegand S."/>
            <person name="Jogler M."/>
            <person name="Boedeker C."/>
            <person name="Pinto D."/>
            <person name="Vollmers J."/>
            <person name="Rivas-Marin E."/>
            <person name="Kohn T."/>
            <person name="Peeters S.H."/>
            <person name="Heuer A."/>
            <person name="Rast P."/>
            <person name="Oberbeckmann S."/>
            <person name="Bunk B."/>
            <person name="Jeske O."/>
            <person name="Meyerdierks A."/>
            <person name="Storesund J.E."/>
            <person name="Kallscheuer N."/>
            <person name="Luecker S."/>
            <person name="Lage O.M."/>
            <person name="Pohl T."/>
            <person name="Merkel B.J."/>
            <person name="Hornburger P."/>
            <person name="Mueller R.-W."/>
            <person name="Bruemmer F."/>
            <person name="Labrenz M."/>
            <person name="Spormann A.M."/>
            <person name="Op Den Camp H."/>
            <person name="Overmann J."/>
            <person name="Amann R."/>
            <person name="Jetten M.S.M."/>
            <person name="Mascher T."/>
            <person name="Medema M.H."/>
            <person name="Devos D.P."/>
            <person name="Kaster A.-K."/>
            <person name="Ovreas L."/>
            <person name="Rohde M."/>
            <person name="Galperin M.Y."/>
            <person name="Jogler C."/>
        </authorList>
    </citation>
    <scope>NUCLEOTIDE SEQUENCE [LARGE SCALE GENOMIC DNA]</scope>
    <source>
        <strain evidence="4 5">Poly59</strain>
    </source>
</reference>
<dbReference type="InterPro" id="IPR001296">
    <property type="entry name" value="Glyco_trans_1"/>
</dbReference>
<dbReference type="AlphaFoldDB" id="A0A5C6F945"/>
<keyword evidence="2 4" id="KW-0808">Transferase</keyword>
<comment type="caution">
    <text evidence="4">The sequence shown here is derived from an EMBL/GenBank/DDBJ whole genome shotgun (WGS) entry which is preliminary data.</text>
</comment>
<dbReference type="RefSeq" id="WP_186776001.1">
    <property type="nucleotide sequence ID" value="NZ_SJPX01000001.1"/>
</dbReference>
<dbReference type="Pfam" id="PF00534">
    <property type="entry name" value="Glycos_transf_1"/>
    <property type="match status" value="1"/>
</dbReference>
<protein>
    <submittedName>
        <fullName evidence="4">D-inositol-3-phosphate glycosyltransferase</fullName>
        <ecNumber evidence="4">2.4.1.250</ecNumber>
    </submittedName>
</protein>
<accession>A0A5C6F945</accession>
<evidence type="ECO:0000256" key="2">
    <source>
        <dbReference type="ARBA" id="ARBA00022679"/>
    </source>
</evidence>
<evidence type="ECO:0000313" key="5">
    <source>
        <dbReference type="Proteomes" id="UP000317977"/>
    </source>
</evidence>
<evidence type="ECO:0000259" key="3">
    <source>
        <dbReference type="Pfam" id="PF00534"/>
    </source>
</evidence>
<feature type="domain" description="Glycosyl transferase family 1" evidence="3">
    <location>
        <begin position="185"/>
        <end position="305"/>
    </location>
</feature>
<gene>
    <name evidence="4" type="primary">mshA_1</name>
    <name evidence="4" type="ORF">Poly59_08040</name>
</gene>
<proteinExistence type="predicted"/>
<sequence>MLARKRVGIVEGPNVSRMGCLSRMDIDGFELQPLRTIPVHRLGNEDRFWSFSQLSADSNYDLVHATNTIPLNAKRFVVSFHDDPARRHVTGKPWQERLGTRILSSPSCRAITTQSEIAKRQLVDRYLSIGMTEAAKKVIVYRGEVGDSYSVPRAAFAAVDARASQSEFEGPLRLIFIAEDALGMGLLPTLDACESLRAVGTDIRLTIVSTLACGVDTVLGRFAPSRESLHNRIRSANWVKHWAPPSRRRVRQLIARNDLIVMPALDNVFGWQLVDAGMEGCPAITTNVFSLPEIVENEQTGLVISLPKNKSECWVGSTLSDSVKRDAIIDANHILRDQLTILIARLNFDRGRLRELGMAAQAKMQLMFGQAAAAEQLRQVYCNACC</sequence>
<keyword evidence="1 4" id="KW-0328">Glycosyltransferase</keyword>
<dbReference type="EC" id="2.4.1.250" evidence="4"/>
<dbReference type="Proteomes" id="UP000317977">
    <property type="component" value="Unassembled WGS sequence"/>
</dbReference>
<dbReference type="PANTHER" id="PTHR12526:SF510">
    <property type="entry name" value="D-INOSITOL 3-PHOSPHATE GLYCOSYLTRANSFERASE"/>
    <property type="match status" value="1"/>
</dbReference>
<dbReference type="Gene3D" id="3.40.50.2000">
    <property type="entry name" value="Glycogen Phosphorylase B"/>
    <property type="match status" value="1"/>
</dbReference>
<evidence type="ECO:0000256" key="1">
    <source>
        <dbReference type="ARBA" id="ARBA00022676"/>
    </source>
</evidence>
<dbReference type="EMBL" id="SJPX01000001">
    <property type="protein sequence ID" value="TWU57895.1"/>
    <property type="molecule type" value="Genomic_DNA"/>
</dbReference>
<evidence type="ECO:0000313" key="4">
    <source>
        <dbReference type="EMBL" id="TWU57895.1"/>
    </source>
</evidence>
<keyword evidence="5" id="KW-1185">Reference proteome</keyword>
<dbReference type="GO" id="GO:0102710">
    <property type="term" value="F:D-inositol-3-phosphate glycosyltransferase activity"/>
    <property type="evidence" value="ECO:0007669"/>
    <property type="project" value="UniProtKB-EC"/>
</dbReference>
<dbReference type="PANTHER" id="PTHR12526">
    <property type="entry name" value="GLYCOSYLTRANSFERASE"/>
    <property type="match status" value="1"/>
</dbReference>
<organism evidence="4 5">
    <name type="scientific">Rubripirellula reticaptiva</name>
    <dbReference type="NCBI Taxonomy" id="2528013"/>
    <lineage>
        <taxon>Bacteria</taxon>
        <taxon>Pseudomonadati</taxon>
        <taxon>Planctomycetota</taxon>
        <taxon>Planctomycetia</taxon>
        <taxon>Pirellulales</taxon>
        <taxon>Pirellulaceae</taxon>
        <taxon>Rubripirellula</taxon>
    </lineage>
</organism>